<dbReference type="AlphaFoldDB" id="A0A9D5D1V3"/>
<keyword evidence="1" id="KW-0472">Membrane</keyword>
<sequence length="376" mass="41502">MAKKGLVLLPIPAAGHLKAMVETALKLLHHHSDVFSVTVLLMNSIPGVSLPPNHHTYIHSITSSGFDIHFEELPLIDPPHSDEKDGSPASISLYIQKLLPHINASLSNILSSTPSTTLIVDFFASTVVDEAKKLGVSTYVFFTSGAAMLALVLYGPVLFDKKKSMEVFELPGMDEPIPYLSLPTSFTMTNSASFSWFLYHGRRFLETKGMIINTFTALESQVIKALEDGLYVHGSPTPPIYPIVSQVKEIAHGVERSGHRFLWSLRMTGLPVPSNALLDEVLPEEFLERTRDRGLHFNAYRMVKSHGLAVELRVDRKDGGFVSGEEVEKGVRVLMGDSEEVKKVKERCGQMKVESRRAVEEGGSSFVSLQRLAGSF</sequence>
<feature type="transmembrane region" description="Helical" evidence="1">
    <location>
        <begin position="139"/>
        <end position="159"/>
    </location>
</feature>
<dbReference type="OrthoDB" id="5835829at2759"/>
<proteinExistence type="predicted"/>
<dbReference type="PANTHER" id="PTHR48048">
    <property type="entry name" value="GLYCOSYLTRANSFERASE"/>
    <property type="match status" value="1"/>
</dbReference>
<keyword evidence="1" id="KW-1133">Transmembrane helix</keyword>
<protein>
    <submittedName>
        <fullName evidence="2">Uncharacterized protein</fullName>
    </submittedName>
</protein>
<dbReference type="GO" id="GO:0035251">
    <property type="term" value="F:UDP-glucosyltransferase activity"/>
    <property type="evidence" value="ECO:0007669"/>
    <property type="project" value="InterPro"/>
</dbReference>
<keyword evidence="1" id="KW-0812">Transmembrane</keyword>
<dbReference type="EMBL" id="JAGGNH010000002">
    <property type="protein sequence ID" value="KAJ0982927.1"/>
    <property type="molecule type" value="Genomic_DNA"/>
</dbReference>
<keyword evidence="3" id="KW-1185">Reference proteome</keyword>
<dbReference type="Proteomes" id="UP001085076">
    <property type="component" value="Miscellaneous, Linkage group lg02"/>
</dbReference>
<feature type="transmembrane region" description="Helical" evidence="1">
    <location>
        <begin position="179"/>
        <end position="199"/>
    </location>
</feature>
<organism evidence="2 3">
    <name type="scientific">Dioscorea zingiberensis</name>
    <dbReference type="NCBI Taxonomy" id="325984"/>
    <lineage>
        <taxon>Eukaryota</taxon>
        <taxon>Viridiplantae</taxon>
        <taxon>Streptophyta</taxon>
        <taxon>Embryophyta</taxon>
        <taxon>Tracheophyta</taxon>
        <taxon>Spermatophyta</taxon>
        <taxon>Magnoliopsida</taxon>
        <taxon>Liliopsida</taxon>
        <taxon>Dioscoreales</taxon>
        <taxon>Dioscoreaceae</taxon>
        <taxon>Dioscorea</taxon>
    </lineage>
</organism>
<name>A0A9D5D1V3_9LILI</name>
<accession>A0A9D5D1V3</accession>
<comment type="caution">
    <text evidence="2">The sequence shown here is derived from an EMBL/GenBank/DDBJ whole genome shotgun (WGS) entry which is preliminary data.</text>
</comment>
<dbReference type="SUPFAM" id="SSF53756">
    <property type="entry name" value="UDP-Glycosyltransferase/glycogen phosphorylase"/>
    <property type="match status" value="1"/>
</dbReference>
<evidence type="ECO:0000256" key="1">
    <source>
        <dbReference type="SAM" id="Phobius"/>
    </source>
</evidence>
<reference evidence="2" key="2">
    <citation type="journal article" date="2022" name="Hortic Res">
        <title>The genome of Dioscorea zingiberensis sheds light on the biosynthesis, origin and evolution of the medicinally important diosgenin saponins.</title>
        <authorList>
            <person name="Li Y."/>
            <person name="Tan C."/>
            <person name="Li Z."/>
            <person name="Guo J."/>
            <person name="Li S."/>
            <person name="Chen X."/>
            <person name="Wang C."/>
            <person name="Dai X."/>
            <person name="Yang H."/>
            <person name="Song W."/>
            <person name="Hou L."/>
            <person name="Xu J."/>
            <person name="Tong Z."/>
            <person name="Xu A."/>
            <person name="Yuan X."/>
            <person name="Wang W."/>
            <person name="Yang Q."/>
            <person name="Chen L."/>
            <person name="Sun Z."/>
            <person name="Wang K."/>
            <person name="Pan B."/>
            <person name="Chen J."/>
            <person name="Bao Y."/>
            <person name="Liu F."/>
            <person name="Qi X."/>
            <person name="Gang D.R."/>
            <person name="Wen J."/>
            <person name="Li J."/>
        </authorList>
    </citation>
    <scope>NUCLEOTIDE SEQUENCE</scope>
    <source>
        <strain evidence="2">Dzin_1.0</strain>
    </source>
</reference>
<dbReference type="Gene3D" id="3.40.50.2000">
    <property type="entry name" value="Glycogen Phosphorylase B"/>
    <property type="match status" value="4"/>
</dbReference>
<dbReference type="InterPro" id="IPR050481">
    <property type="entry name" value="UDP-glycosyltransf_plant"/>
</dbReference>
<evidence type="ECO:0000313" key="2">
    <source>
        <dbReference type="EMBL" id="KAJ0982927.1"/>
    </source>
</evidence>
<evidence type="ECO:0000313" key="3">
    <source>
        <dbReference type="Proteomes" id="UP001085076"/>
    </source>
</evidence>
<gene>
    <name evidence="2" type="ORF">J5N97_011182</name>
</gene>
<reference evidence="2" key="1">
    <citation type="submission" date="2021-03" db="EMBL/GenBank/DDBJ databases">
        <authorList>
            <person name="Li Z."/>
            <person name="Yang C."/>
        </authorList>
    </citation>
    <scope>NUCLEOTIDE SEQUENCE</scope>
    <source>
        <strain evidence="2">Dzin_1.0</strain>
        <tissue evidence="2">Leaf</tissue>
    </source>
</reference>